<feature type="compositionally biased region" description="Gly residues" evidence="1">
    <location>
        <begin position="135"/>
        <end position="146"/>
    </location>
</feature>
<evidence type="ECO:0000313" key="3">
    <source>
        <dbReference type="Proteomes" id="UP000464495"/>
    </source>
</evidence>
<dbReference type="CDD" id="cd10936">
    <property type="entry name" value="CE4_DAC2"/>
    <property type="match status" value="1"/>
</dbReference>
<accession>A0A6P1T2J2</accession>
<evidence type="ECO:0008006" key="4">
    <source>
        <dbReference type="Google" id="ProtNLM"/>
    </source>
</evidence>
<name>A0A6P1T2J2_9RHOB</name>
<dbReference type="GO" id="GO:0005975">
    <property type="term" value="P:carbohydrate metabolic process"/>
    <property type="evidence" value="ECO:0007669"/>
    <property type="project" value="InterPro"/>
</dbReference>
<dbReference type="InterPro" id="IPR006837">
    <property type="entry name" value="Divergent_DAC"/>
</dbReference>
<dbReference type="KEGG" id="amaq:GO499_05755"/>
<dbReference type="InterPro" id="IPR011330">
    <property type="entry name" value="Glyco_hydro/deAcase_b/a-brl"/>
</dbReference>
<keyword evidence="3" id="KW-1185">Reference proteome</keyword>
<sequence length="460" mass="46520">MGGFIRGLILGLVVSAVAFVVTAIMVPLEPREATPEAGPVVALPPPTEQAAVPAPAPEAVEPPVEEITIIETEPEPQPEPAPEPVVAEPEPAPQPEPEPVAEPAPEPAPAPQGADVAMTAPTPQADPLAMPSPGAPGGDGIDGLSGFGGAALDAPAAESANIGLSSGSDSAPTRSTGGPQFATAEPISSQPSVDTASLEAPDVADGSDEEVGAADNTDAEIIELASEPLSAGTALSDNAVSFSDTGDRPLMAIILQDDGSAEALRQGLLALSAPITFGVTANLSGATRIAEDYNSKGYEVVAVMPNQGQVVERGSDPSAFRELIGGVLNAVPPSTGLMDRIDGPLPRDRALVQAALDSLTVTGHGLLTHRGTGLNQVNQQADAAGVASAVVYRVIDEDKDPQAIAQSLDRAVLEASKTGSVIVVGRVQPETVTTLYSWLFGPGAKSVTIAPVSAILQNRD</sequence>
<organism evidence="2 3">
    <name type="scientific">Algicella marina</name>
    <dbReference type="NCBI Taxonomy" id="2683284"/>
    <lineage>
        <taxon>Bacteria</taxon>
        <taxon>Pseudomonadati</taxon>
        <taxon>Pseudomonadota</taxon>
        <taxon>Alphaproteobacteria</taxon>
        <taxon>Rhodobacterales</taxon>
        <taxon>Paracoccaceae</taxon>
        <taxon>Algicella</taxon>
    </lineage>
</organism>
<dbReference type="AlphaFoldDB" id="A0A6P1T2J2"/>
<dbReference type="SUPFAM" id="SSF88713">
    <property type="entry name" value="Glycoside hydrolase/deacetylase"/>
    <property type="match status" value="1"/>
</dbReference>
<feature type="compositionally biased region" description="Polar residues" evidence="1">
    <location>
        <begin position="162"/>
        <end position="178"/>
    </location>
</feature>
<evidence type="ECO:0000313" key="2">
    <source>
        <dbReference type="EMBL" id="QHQ34732.1"/>
    </source>
</evidence>
<dbReference type="RefSeq" id="WP_161861301.1">
    <property type="nucleotide sequence ID" value="NZ_CP046620.1"/>
</dbReference>
<reference evidence="2 3" key="1">
    <citation type="submission" date="2019-12" db="EMBL/GenBank/DDBJ databases">
        <title>Complete genome sequence of Algicella marina strain 9Alg 56(T) isolated from the red alga Tichocarpus crinitus.</title>
        <authorList>
            <person name="Kim S.-G."/>
            <person name="Nedashkovskaya O.I."/>
        </authorList>
    </citation>
    <scope>NUCLEOTIDE SEQUENCE [LARGE SCALE GENOMIC DNA]</scope>
    <source>
        <strain evidence="2 3">9Alg 56</strain>
    </source>
</reference>
<gene>
    <name evidence="2" type="ORF">GO499_05755</name>
</gene>
<dbReference type="Gene3D" id="3.20.20.370">
    <property type="entry name" value="Glycoside hydrolase/deacetylase"/>
    <property type="match status" value="1"/>
</dbReference>
<dbReference type="Pfam" id="PF04748">
    <property type="entry name" value="Polysacc_deac_2"/>
    <property type="match status" value="1"/>
</dbReference>
<feature type="region of interest" description="Disordered" evidence="1">
    <location>
        <begin position="73"/>
        <end position="146"/>
    </location>
</feature>
<feature type="compositionally biased region" description="Pro residues" evidence="1">
    <location>
        <begin position="90"/>
        <end position="110"/>
    </location>
</feature>
<protein>
    <recommendedName>
        <fullName evidence="4">Divergent polysaccharide deacetylase family protein</fullName>
    </recommendedName>
</protein>
<dbReference type="Proteomes" id="UP000464495">
    <property type="component" value="Chromosome"/>
</dbReference>
<feature type="region of interest" description="Disordered" evidence="1">
    <location>
        <begin position="161"/>
        <end position="210"/>
    </location>
</feature>
<proteinExistence type="predicted"/>
<feature type="compositionally biased region" description="Polar residues" evidence="1">
    <location>
        <begin position="186"/>
        <end position="195"/>
    </location>
</feature>
<dbReference type="EMBL" id="CP046620">
    <property type="protein sequence ID" value="QHQ34732.1"/>
    <property type="molecule type" value="Genomic_DNA"/>
</dbReference>
<evidence type="ECO:0000256" key="1">
    <source>
        <dbReference type="SAM" id="MobiDB-lite"/>
    </source>
</evidence>